<feature type="region of interest" description="Disordered" evidence="1">
    <location>
        <begin position="50"/>
        <end position="208"/>
    </location>
</feature>
<dbReference type="AlphaFoldDB" id="A0AAV2ID21"/>
<gene>
    <name evidence="2" type="ORF">GSLYS_00018000001</name>
</gene>
<reference evidence="2 3" key="1">
    <citation type="submission" date="2024-04" db="EMBL/GenBank/DDBJ databases">
        <authorList>
            <consortium name="Genoscope - CEA"/>
            <person name="William W."/>
        </authorList>
    </citation>
    <scope>NUCLEOTIDE SEQUENCE [LARGE SCALE GENOMIC DNA]</scope>
</reference>
<dbReference type="PANTHER" id="PTHR28467">
    <property type="entry name" value="PAXIP1-ASSOCIATED GLUTAMATE-RICH PROTEIN 1"/>
    <property type="match status" value="1"/>
</dbReference>
<feature type="compositionally biased region" description="Low complexity" evidence="1">
    <location>
        <begin position="179"/>
        <end position="196"/>
    </location>
</feature>
<feature type="compositionally biased region" description="Acidic residues" evidence="1">
    <location>
        <begin position="70"/>
        <end position="87"/>
    </location>
</feature>
<dbReference type="InterPro" id="IPR028213">
    <property type="entry name" value="PA1"/>
</dbReference>
<feature type="compositionally biased region" description="Polar residues" evidence="1">
    <location>
        <begin position="233"/>
        <end position="246"/>
    </location>
</feature>
<dbReference type="GO" id="GO:0033148">
    <property type="term" value="P:positive regulation of intracellular estrogen receptor signaling pathway"/>
    <property type="evidence" value="ECO:0007669"/>
    <property type="project" value="TreeGrafter"/>
</dbReference>
<dbReference type="GO" id="GO:0030331">
    <property type="term" value="F:nuclear estrogen receptor binding"/>
    <property type="evidence" value="ECO:0007669"/>
    <property type="project" value="TreeGrafter"/>
</dbReference>
<dbReference type="GO" id="GO:0044666">
    <property type="term" value="C:MLL3/4 complex"/>
    <property type="evidence" value="ECO:0007669"/>
    <property type="project" value="TreeGrafter"/>
</dbReference>
<name>A0AAV2ID21_LYMST</name>
<dbReference type="Pfam" id="PF15364">
    <property type="entry name" value="PAXIP1_C"/>
    <property type="match status" value="1"/>
</dbReference>
<evidence type="ECO:0000313" key="3">
    <source>
        <dbReference type="Proteomes" id="UP001497497"/>
    </source>
</evidence>
<dbReference type="GO" id="GO:1902808">
    <property type="term" value="P:positive regulation of cell cycle G1/S phase transition"/>
    <property type="evidence" value="ECO:0007669"/>
    <property type="project" value="TreeGrafter"/>
</dbReference>
<proteinExistence type="predicted"/>
<dbReference type="EMBL" id="CAXITT010000625">
    <property type="protein sequence ID" value="CAL1544487.1"/>
    <property type="molecule type" value="Genomic_DNA"/>
</dbReference>
<feature type="compositionally biased region" description="Polar residues" evidence="1">
    <location>
        <begin position="262"/>
        <end position="274"/>
    </location>
</feature>
<feature type="region of interest" description="Disordered" evidence="1">
    <location>
        <begin position="233"/>
        <end position="309"/>
    </location>
</feature>
<comment type="caution">
    <text evidence="2">The sequence shown here is derived from an EMBL/GenBank/DDBJ whole genome shotgun (WGS) entry which is preliminary data.</text>
</comment>
<sequence>MEGMQFQSGVWRIEEPNEAKFNQSNEKGLWEPKPEDILAVVEKLEQCNGGPIPLKWVCPGRKPPEKQDQQDDQAGDGMDVDGEDSKEEELRAPEMSAFDFDEFQSDVKAKLTPRATSGGLGRTPRPEKRVAKMDNIMDSLRKQQLQRVAEREARRKGSPGTPPGRSRLLNFKSPGPKASLSKPGWSSPSGKSESPPRTGINDVVTSRVPIMSMGDLVLRNDNGSIAKSFASSIHQQDSTLDAQVSELTIEPKHGGAAKPDSVSISLPDSGSTLLSEDGSASRSDGDSASRPDGGGALRPDNGSSAVLDV</sequence>
<organism evidence="2 3">
    <name type="scientific">Lymnaea stagnalis</name>
    <name type="common">Great pond snail</name>
    <name type="synonym">Helix stagnalis</name>
    <dbReference type="NCBI Taxonomy" id="6523"/>
    <lineage>
        <taxon>Eukaryota</taxon>
        <taxon>Metazoa</taxon>
        <taxon>Spiralia</taxon>
        <taxon>Lophotrochozoa</taxon>
        <taxon>Mollusca</taxon>
        <taxon>Gastropoda</taxon>
        <taxon>Heterobranchia</taxon>
        <taxon>Euthyneura</taxon>
        <taxon>Panpulmonata</taxon>
        <taxon>Hygrophila</taxon>
        <taxon>Lymnaeoidea</taxon>
        <taxon>Lymnaeidae</taxon>
        <taxon>Lymnaea</taxon>
    </lineage>
</organism>
<protein>
    <submittedName>
        <fullName evidence="2">Uncharacterized protein</fullName>
    </submittedName>
</protein>
<evidence type="ECO:0000313" key="2">
    <source>
        <dbReference type="EMBL" id="CAL1544487.1"/>
    </source>
</evidence>
<dbReference type="Proteomes" id="UP001497497">
    <property type="component" value="Unassembled WGS sequence"/>
</dbReference>
<feature type="non-terminal residue" evidence="2">
    <location>
        <position position="309"/>
    </location>
</feature>
<dbReference type="PANTHER" id="PTHR28467:SF1">
    <property type="entry name" value="PAXIP1-ASSOCIATED GLUTAMATE-RICH PROTEIN 1"/>
    <property type="match status" value="1"/>
</dbReference>
<keyword evidence="3" id="KW-1185">Reference proteome</keyword>
<accession>A0AAV2ID21</accession>
<evidence type="ECO:0000256" key="1">
    <source>
        <dbReference type="SAM" id="MobiDB-lite"/>
    </source>
</evidence>